<dbReference type="Pfam" id="PF09997">
    <property type="entry name" value="DUF2238"/>
    <property type="match status" value="1"/>
</dbReference>
<dbReference type="OrthoDB" id="4966203at2"/>
<proteinExistence type="predicted"/>
<dbReference type="RefSeq" id="WP_133397535.1">
    <property type="nucleotide sequence ID" value="NZ_SNAA01000015.1"/>
</dbReference>
<keyword evidence="3" id="KW-1185">Reference proteome</keyword>
<gene>
    <name evidence="2" type="ORF">E2L08_13050</name>
</gene>
<feature type="transmembrane region" description="Helical" evidence="1">
    <location>
        <begin position="7"/>
        <end position="26"/>
    </location>
</feature>
<dbReference type="Proteomes" id="UP000295701">
    <property type="component" value="Unassembled WGS sequence"/>
</dbReference>
<evidence type="ECO:0000313" key="2">
    <source>
        <dbReference type="EMBL" id="TDL77709.1"/>
    </source>
</evidence>
<dbReference type="InterPro" id="IPR014509">
    <property type="entry name" value="YjdF-like"/>
</dbReference>
<name>A0A4V3B930_9RHOB</name>
<comment type="caution">
    <text evidence="2">The sequence shown here is derived from an EMBL/GenBank/DDBJ whole genome shotgun (WGS) entry which is preliminary data.</text>
</comment>
<organism evidence="2 3">
    <name type="scientific">Palleronia sediminis</name>
    <dbReference type="NCBI Taxonomy" id="2547833"/>
    <lineage>
        <taxon>Bacteria</taxon>
        <taxon>Pseudomonadati</taxon>
        <taxon>Pseudomonadota</taxon>
        <taxon>Alphaproteobacteria</taxon>
        <taxon>Rhodobacterales</taxon>
        <taxon>Roseobacteraceae</taxon>
        <taxon>Palleronia</taxon>
    </lineage>
</organism>
<dbReference type="AlphaFoldDB" id="A0A4V3B930"/>
<keyword evidence="1" id="KW-1133">Transmembrane helix</keyword>
<reference evidence="2 3" key="1">
    <citation type="submission" date="2019-03" db="EMBL/GenBank/DDBJ databases">
        <title>Primorskyibacter sp. SS33 isolated from sediments.</title>
        <authorList>
            <person name="Xunke S."/>
        </authorList>
    </citation>
    <scope>NUCLEOTIDE SEQUENCE [LARGE SCALE GENOMIC DNA]</scope>
    <source>
        <strain evidence="2 3">SS33</strain>
    </source>
</reference>
<protein>
    <recommendedName>
        <fullName evidence="4">DUF2238 domain-containing protein</fullName>
    </recommendedName>
</protein>
<evidence type="ECO:0000313" key="3">
    <source>
        <dbReference type="Proteomes" id="UP000295701"/>
    </source>
</evidence>
<feature type="transmembrane region" description="Helical" evidence="1">
    <location>
        <begin position="32"/>
        <end position="48"/>
    </location>
</feature>
<accession>A0A4V3B930</accession>
<keyword evidence="1" id="KW-0812">Transmembrane</keyword>
<evidence type="ECO:0000256" key="1">
    <source>
        <dbReference type="SAM" id="Phobius"/>
    </source>
</evidence>
<sequence length="231" mass="24176">MHRSRRPIYPIALALGAMGLAAALLAVPFPKLGLALVCAGFGLSMILFEAVSGLRFPRRLIVIVTGFAAATLLLGEALQTYEELPWWDIALHGSAGTVLAAVGMALALLPTAGATPRTGLWILSVLAFGFAMMVGAMWEVLEFTLDTLFGTNAQAGGNSDTMTDTLANLAGALWGTLAAHLAVGTGRVWPPAGMLRDFIARNPVIYGAWRGPLDARASDPARQGHVGGREA</sequence>
<evidence type="ECO:0008006" key="4">
    <source>
        <dbReference type="Google" id="ProtNLM"/>
    </source>
</evidence>
<feature type="transmembrane region" description="Helical" evidence="1">
    <location>
        <begin position="89"/>
        <end position="108"/>
    </location>
</feature>
<keyword evidence="1" id="KW-0472">Membrane</keyword>
<dbReference type="EMBL" id="SNAA01000015">
    <property type="protein sequence ID" value="TDL77709.1"/>
    <property type="molecule type" value="Genomic_DNA"/>
</dbReference>
<feature type="transmembrane region" description="Helical" evidence="1">
    <location>
        <begin position="120"/>
        <end position="138"/>
    </location>
</feature>
<feature type="transmembrane region" description="Helical" evidence="1">
    <location>
        <begin position="60"/>
        <end position="77"/>
    </location>
</feature>